<feature type="transmembrane region" description="Helical" evidence="1">
    <location>
        <begin position="7"/>
        <end position="26"/>
    </location>
</feature>
<dbReference type="InterPro" id="IPR025714">
    <property type="entry name" value="Methyltranfer_dom"/>
</dbReference>
<dbReference type="Pfam" id="PF13847">
    <property type="entry name" value="Methyltransf_31"/>
    <property type="match status" value="1"/>
</dbReference>
<protein>
    <recommendedName>
        <fullName evidence="2">Methyltransferase domain-containing protein</fullName>
    </recommendedName>
</protein>
<evidence type="ECO:0000313" key="3">
    <source>
        <dbReference type="EMBL" id="SVB98208.1"/>
    </source>
</evidence>
<proteinExistence type="predicted"/>
<gene>
    <name evidence="3" type="ORF">METZ01_LOCUS251062</name>
</gene>
<sequence length="261" mass="29885">MKINKSYVNQIGFTFKFVWLFILIYVPPLIAEIKNSKPLDSTSRYLQLTQPNMDGIGKFYFGREISHVMGHQGANWLERPERELEERPDMLIQSLNIKPQDVVADIGVGTGYIAWRMARKLSSEGLVYGVDIQQEMLDLFVKNMADRGFTNVKAVLGTITNPKLPPNSIDLVVMVDVYHELSYPYEMMRGICRALKVGGRVAFVEYRAEDPSVPIKRLHKMTELQVLKEATPHPLEWVETIDALPRQHLIIFKKTSYLGDS</sequence>
<dbReference type="InterPro" id="IPR029063">
    <property type="entry name" value="SAM-dependent_MTases_sf"/>
</dbReference>
<dbReference type="AlphaFoldDB" id="A0A382IF64"/>
<feature type="domain" description="Methyltransferase" evidence="2">
    <location>
        <begin position="98"/>
        <end position="225"/>
    </location>
</feature>
<evidence type="ECO:0000256" key="1">
    <source>
        <dbReference type="SAM" id="Phobius"/>
    </source>
</evidence>
<keyword evidence="1" id="KW-0812">Transmembrane</keyword>
<evidence type="ECO:0000259" key="2">
    <source>
        <dbReference type="Pfam" id="PF13847"/>
    </source>
</evidence>
<dbReference type="EMBL" id="UINC01066979">
    <property type="protein sequence ID" value="SVB98208.1"/>
    <property type="molecule type" value="Genomic_DNA"/>
</dbReference>
<reference evidence="3" key="1">
    <citation type="submission" date="2018-05" db="EMBL/GenBank/DDBJ databases">
        <authorList>
            <person name="Lanie J.A."/>
            <person name="Ng W.-L."/>
            <person name="Kazmierczak K.M."/>
            <person name="Andrzejewski T.M."/>
            <person name="Davidsen T.M."/>
            <person name="Wayne K.J."/>
            <person name="Tettelin H."/>
            <person name="Glass J.I."/>
            <person name="Rusch D."/>
            <person name="Podicherti R."/>
            <person name="Tsui H.-C.T."/>
            <person name="Winkler M.E."/>
        </authorList>
    </citation>
    <scope>NUCLEOTIDE SEQUENCE</scope>
</reference>
<accession>A0A382IF64</accession>
<organism evidence="3">
    <name type="scientific">marine metagenome</name>
    <dbReference type="NCBI Taxonomy" id="408172"/>
    <lineage>
        <taxon>unclassified sequences</taxon>
        <taxon>metagenomes</taxon>
        <taxon>ecological metagenomes</taxon>
    </lineage>
</organism>
<dbReference type="CDD" id="cd02440">
    <property type="entry name" value="AdoMet_MTases"/>
    <property type="match status" value="1"/>
</dbReference>
<dbReference type="PANTHER" id="PTHR43861">
    <property type="entry name" value="TRANS-ACONITATE 2-METHYLTRANSFERASE-RELATED"/>
    <property type="match status" value="1"/>
</dbReference>
<dbReference type="Gene3D" id="3.40.50.150">
    <property type="entry name" value="Vaccinia Virus protein VP39"/>
    <property type="match status" value="1"/>
</dbReference>
<keyword evidence="1" id="KW-0472">Membrane</keyword>
<dbReference type="SUPFAM" id="SSF53335">
    <property type="entry name" value="S-adenosyl-L-methionine-dependent methyltransferases"/>
    <property type="match status" value="1"/>
</dbReference>
<keyword evidence="1" id="KW-1133">Transmembrane helix</keyword>
<name>A0A382IF64_9ZZZZ</name>